<dbReference type="EMBL" id="LR999456">
    <property type="protein sequence ID" value="CAE6089874.1"/>
    <property type="molecule type" value="Genomic_DNA"/>
</dbReference>
<dbReference type="PANTHER" id="PTHR11606">
    <property type="entry name" value="GLUTAMATE DEHYDROGENASE"/>
    <property type="match status" value="1"/>
</dbReference>
<dbReference type="GO" id="GO:0030599">
    <property type="term" value="F:pectinesterase activity"/>
    <property type="evidence" value="ECO:0007669"/>
    <property type="project" value="InterPro"/>
</dbReference>
<evidence type="ECO:0000256" key="13">
    <source>
        <dbReference type="ARBA" id="ARBA00047867"/>
    </source>
</evidence>
<comment type="similarity">
    <text evidence="4">Belongs to the pectinesterase family.</text>
</comment>
<comment type="catalytic activity">
    <reaction evidence="13">
        <text>L-glutamate + NAD(+) + H2O = 2-oxoglutarate + NH4(+) + NADH + H(+)</text>
        <dbReference type="Rhea" id="RHEA:15133"/>
        <dbReference type="ChEBI" id="CHEBI:15377"/>
        <dbReference type="ChEBI" id="CHEBI:15378"/>
        <dbReference type="ChEBI" id="CHEBI:16810"/>
        <dbReference type="ChEBI" id="CHEBI:28938"/>
        <dbReference type="ChEBI" id="CHEBI:29985"/>
        <dbReference type="ChEBI" id="CHEBI:57540"/>
        <dbReference type="ChEBI" id="CHEBI:57945"/>
        <dbReference type="EC" id="1.4.1.3"/>
    </reaction>
</comment>
<dbReference type="SUPFAM" id="SSF53223">
    <property type="entry name" value="Aminoacid dehydrogenase-like, N-terminal domain"/>
    <property type="match status" value="1"/>
</dbReference>
<dbReference type="InterPro" id="IPR006097">
    <property type="entry name" value="Glu/Leu/Phe/Val/Trp_DH_dimer"/>
</dbReference>
<dbReference type="InterPro" id="IPR033922">
    <property type="entry name" value="NAD_bind_Glu_DH"/>
</dbReference>
<sequence>MVLATDTDPIPENRAQIPQWFKANVKPYSQRKGTLDPALEAAEAARQIITVNQKGGANFKTINEAIQSIPTGNKNRVIIKLAPGVYNEKVTIDIARPFVTLLGQPGAETVLTYHGTAAKYGTVESATLIVWAEYFLAAHLTIKNTAPMPKPGSQGQALAMRINADKAAFYSCRFHGFQDTLCDDKGNHFFKDCYIEGTYDFIFGRGASLYLNTQLHAVGDGLRVITAQGRQSPTEQNGYSFVHCKVTGTGTGIYLGRSWMSHPKVVYAFTEMTSVVNPSGWRENLNRKYDKTVFYGEYKCFGPGSHLEKRVPYTQDIDEKEVRPFISLAATNRNFRHASRILGLDSKIERSLMIPFREIKVECTIPKDDGTLVSYIGFRVQHDNARGPMKGGIRYHPEVDPDEVNALAQLMTWKTAVADIPYGGAKGGIGCSPRDLSLSELERLTRVFTQKIHDLIGIHTDVPAPDMGTNAQTMAWILDEYSKFHGHSPAVVTGKPIDLGGSLGREAATGRGVVFATEALLAEYGKSIQGLTFVIQGFGNVGTWAAKLIHEKGGKVVAVSDITGAIRNPEGIDINALIKHKDATGSLNDFNGGDAMNSDELLIHECDVLIPCALGGVLNKENAGDVKAKFIVEAANHPTDPDADEILSKKGVIILPDIYANAGGVTVSYFEWVQNIQGFMWEEEKVNLELQKYMTRAFHNIKTMCHTHSCNLRMGAFTLGVNRVARATQLRGWEA</sequence>
<evidence type="ECO:0000259" key="16">
    <source>
        <dbReference type="SMART" id="SM00839"/>
    </source>
</evidence>
<dbReference type="GO" id="GO:0006538">
    <property type="term" value="P:L-glutamate catabolic process"/>
    <property type="evidence" value="ECO:0007669"/>
    <property type="project" value="TreeGrafter"/>
</dbReference>
<comment type="similarity">
    <text evidence="3 15">Belongs to the Glu/Leu/Phe/Val dehydrogenases family.</text>
</comment>
<dbReference type="InterPro" id="IPR046346">
    <property type="entry name" value="Aminoacid_DH-like_N_sf"/>
</dbReference>
<evidence type="ECO:0000256" key="10">
    <source>
        <dbReference type="ARBA" id="ARBA00023027"/>
    </source>
</evidence>
<evidence type="ECO:0000256" key="5">
    <source>
        <dbReference type="ARBA" id="ARBA00022512"/>
    </source>
</evidence>
<dbReference type="SUPFAM" id="SSF51735">
    <property type="entry name" value="NAD(P)-binding Rossmann-fold domains"/>
    <property type="match status" value="1"/>
</dbReference>
<proteinExistence type="inferred from homology"/>
<evidence type="ECO:0000256" key="4">
    <source>
        <dbReference type="ARBA" id="ARBA00008891"/>
    </source>
</evidence>
<name>A0A8S2AFJ8_ARAAE</name>
<evidence type="ECO:0000256" key="11">
    <source>
        <dbReference type="ARBA" id="ARBA00023085"/>
    </source>
</evidence>
<protein>
    <recommendedName>
        <fullName evidence="16">Glutamate/phenylalanine/leucine/valine/L-tryptophan dehydrogenase C-terminal domain-containing protein</fullName>
    </recommendedName>
</protein>
<comment type="subcellular location">
    <subcellularLocation>
        <location evidence="1">Secreted</location>
        <location evidence="1">Cell wall</location>
    </subcellularLocation>
</comment>
<dbReference type="PROSITE" id="PS00074">
    <property type="entry name" value="GLFV_DEHYDROGENASE"/>
    <property type="match status" value="1"/>
</dbReference>
<feature type="domain" description="Glutamate/phenylalanine/leucine/valine/L-tryptophan dehydrogenase C-terminal" evidence="16">
    <location>
        <begin position="502"/>
        <end position="732"/>
    </location>
</feature>
<dbReference type="FunFam" id="2.160.20.10:FF:000008">
    <property type="entry name" value="Pectinesterase"/>
    <property type="match status" value="1"/>
</dbReference>
<dbReference type="InterPro" id="IPR011050">
    <property type="entry name" value="Pectin_lyase_fold/virulence"/>
</dbReference>
<dbReference type="SMART" id="SM00839">
    <property type="entry name" value="ELFV_dehydrog"/>
    <property type="match status" value="1"/>
</dbReference>
<evidence type="ECO:0000256" key="6">
    <source>
        <dbReference type="ARBA" id="ARBA00022525"/>
    </source>
</evidence>
<keyword evidence="8" id="KW-0378">Hydrolase</keyword>
<dbReference type="SUPFAM" id="SSF51126">
    <property type="entry name" value="Pectin lyase-like"/>
    <property type="match status" value="1"/>
</dbReference>
<dbReference type="Pfam" id="PF02812">
    <property type="entry name" value="ELFV_dehydrog_N"/>
    <property type="match status" value="1"/>
</dbReference>
<dbReference type="InterPro" id="IPR012334">
    <property type="entry name" value="Pectin_lyas_fold"/>
</dbReference>
<keyword evidence="5" id="KW-0134">Cell wall</keyword>
<evidence type="ECO:0000256" key="7">
    <source>
        <dbReference type="ARBA" id="ARBA00022729"/>
    </source>
</evidence>
<dbReference type="FunFam" id="3.40.50.720:FF:000212">
    <property type="entry name" value="Glutamate dehydrogenase"/>
    <property type="match status" value="1"/>
</dbReference>
<organism evidence="17 18">
    <name type="scientific">Arabidopsis arenosa</name>
    <name type="common">Sand rock-cress</name>
    <name type="synonym">Cardaminopsis arenosa</name>
    <dbReference type="NCBI Taxonomy" id="38785"/>
    <lineage>
        <taxon>Eukaryota</taxon>
        <taxon>Viridiplantae</taxon>
        <taxon>Streptophyta</taxon>
        <taxon>Embryophyta</taxon>
        <taxon>Tracheophyta</taxon>
        <taxon>Spermatophyta</taxon>
        <taxon>Magnoliopsida</taxon>
        <taxon>eudicotyledons</taxon>
        <taxon>Gunneridae</taxon>
        <taxon>Pentapetalae</taxon>
        <taxon>rosids</taxon>
        <taxon>malvids</taxon>
        <taxon>Brassicales</taxon>
        <taxon>Brassicaceae</taxon>
        <taxon>Camelineae</taxon>
        <taxon>Arabidopsis</taxon>
    </lineage>
</organism>
<dbReference type="Pfam" id="PF01095">
    <property type="entry name" value="Pectinesterase"/>
    <property type="match status" value="1"/>
</dbReference>
<dbReference type="InterPro" id="IPR000070">
    <property type="entry name" value="Pectinesterase_cat"/>
</dbReference>
<dbReference type="Proteomes" id="UP000682877">
    <property type="component" value="Chromosome 6"/>
</dbReference>
<evidence type="ECO:0000256" key="12">
    <source>
        <dbReference type="ARBA" id="ARBA00023316"/>
    </source>
</evidence>
<dbReference type="InterPro" id="IPR006095">
    <property type="entry name" value="Glu/Leu/Phe/Val/Trp_DH"/>
</dbReference>
<evidence type="ECO:0000256" key="3">
    <source>
        <dbReference type="ARBA" id="ARBA00006382"/>
    </source>
</evidence>
<accession>A0A8S2AFJ8</accession>
<gene>
    <name evidence="17" type="ORF">AARE701A_LOCUS14709</name>
</gene>
<evidence type="ECO:0000256" key="8">
    <source>
        <dbReference type="ARBA" id="ARBA00022801"/>
    </source>
</evidence>
<dbReference type="Gene3D" id="2.160.20.10">
    <property type="entry name" value="Single-stranded right-handed beta-helix, Pectin lyase-like"/>
    <property type="match status" value="1"/>
</dbReference>
<evidence type="ECO:0000313" key="18">
    <source>
        <dbReference type="Proteomes" id="UP000682877"/>
    </source>
</evidence>
<dbReference type="Gene3D" id="3.40.50.720">
    <property type="entry name" value="NAD(P)-binding Rossmann-like Domain"/>
    <property type="match status" value="1"/>
</dbReference>
<reference evidence="17" key="1">
    <citation type="submission" date="2021-01" db="EMBL/GenBank/DDBJ databases">
        <authorList>
            <person name="Bezrukov I."/>
        </authorList>
    </citation>
    <scope>NUCLEOTIDE SEQUENCE</scope>
</reference>
<keyword evidence="18" id="KW-1185">Reference proteome</keyword>
<keyword evidence="7" id="KW-0732">Signal</keyword>
<keyword evidence="12" id="KW-0961">Cell wall biogenesis/degradation</keyword>
<dbReference type="FunFam" id="3.40.50.10860:FF:000003">
    <property type="entry name" value="Glutamate dehydrogenase"/>
    <property type="match status" value="1"/>
</dbReference>
<evidence type="ECO:0000256" key="15">
    <source>
        <dbReference type="RuleBase" id="RU004417"/>
    </source>
</evidence>
<dbReference type="CDD" id="cd01076">
    <property type="entry name" value="NAD_bind_1_Glu_DH"/>
    <property type="match status" value="1"/>
</dbReference>
<dbReference type="InterPro" id="IPR036291">
    <property type="entry name" value="NAD(P)-bd_dom_sf"/>
</dbReference>
<comment type="pathway">
    <text evidence="2">Glycan metabolism; pectin degradation; 2-dehydro-3-deoxy-D-gluconate from pectin: step 1/5.</text>
</comment>
<keyword evidence="11" id="KW-0063">Aspartyl esterase</keyword>
<keyword evidence="6" id="KW-0964">Secreted</keyword>
<keyword evidence="10" id="KW-0520">NAD</keyword>
<dbReference type="GO" id="GO:0004352">
    <property type="term" value="F:glutamate dehydrogenase (NAD+) activity"/>
    <property type="evidence" value="ECO:0007669"/>
    <property type="project" value="TreeGrafter"/>
</dbReference>
<evidence type="ECO:0000256" key="9">
    <source>
        <dbReference type="ARBA" id="ARBA00023002"/>
    </source>
</evidence>
<evidence type="ECO:0000256" key="1">
    <source>
        <dbReference type="ARBA" id="ARBA00004191"/>
    </source>
</evidence>
<dbReference type="PANTHER" id="PTHR11606:SF24">
    <property type="entry name" value="NAD-SPECIFIC GLUTAMATE DEHYDROGENASE"/>
    <property type="match status" value="1"/>
</dbReference>
<dbReference type="GO" id="GO:0042545">
    <property type="term" value="P:cell wall modification"/>
    <property type="evidence" value="ECO:0007669"/>
    <property type="project" value="InterPro"/>
</dbReference>
<dbReference type="Pfam" id="PF00208">
    <property type="entry name" value="ELFV_dehydrog"/>
    <property type="match status" value="1"/>
</dbReference>
<comment type="catalytic activity">
    <reaction evidence="14">
        <text>L-glutamate + NADP(+) + H2O = 2-oxoglutarate + NH4(+) + NADPH + H(+)</text>
        <dbReference type="Rhea" id="RHEA:11612"/>
        <dbReference type="ChEBI" id="CHEBI:15377"/>
        <dbReference type="ChEBI" id="CHEBI:15378"/>
        <dbReference type="ChEBI" id="CHEBI:16810"/>
        <dbReference type="ChEBI" id="CHEBI:28938"/>
        <dbReference type="ChEBI" id="CHEBI:29985"/>
        <dbReference type="ChEBI" id="CHEBI:57783"/>
        <dbReference type="ChEBI" id="CHEBI:58349"/>
        <dbReference type="EC" id="1.4.1.3"/>
    </reaction>
</comment>
<dbReference type="GO" id="GO:0005739">
    <property type="term" value="C:mitochondrion"/>
    <property type="evidence" value="ECO:0007669"/>
    <property type="project" value="UniProtKB-ARBA"/>
</dbReference>
<evidence type="ECO:0000256" key="2">
    <source>
        <dbReference type="ARBA" id="ARBA00005184"/>
    </source>
</evidence>
<evidence type="ECO:0000256" key="14">
    <source>
        <dbReference type="ARBA" id="ARBA00048577"/>
    </source>
</evidence>
<dbReference type="Gene3D" id="3.40.50.10860">
    <property type="entry name" value="Leucine Dehydrogenase, chain A, domain 1"/>
    <property type="match status" value="1"/>
</dbReference>
<dbReference type="InterPro" id="IPR006096">
    <property type="entry name" value="Glu/Leu/Phe/Val/Trp_DH_C"/>
</dbReference>
<dbReference type="AlphaFoldDB" id="A0A8S2AFJ8"/>
<dbReference type="InterPro" id="IPR033524">
    <property type="entry name" value="Glu/Leu/Phe/Val_DH_AS"/>
</dbReference>
<evidence type="ECO:0000313" key="17">
    <source>
        <dbReference type="EMBL" id="CAE6089874.1"/>
    </source>
</evidence>
<keyword evidence="9 15" id="KW-0560">Oxidoreductase</keyword>
<dbReference type="PRINTS" id="PR00082">
    <property type="entry name" value="GLFDHDRGNASE"/>
</dbReference>